<evidence type="ECO:0000256" key="18">
    <source>
        <dbReference type="ARBA" id="ARBA00022989"/>
    </source>
</evidence>
<evidence type="ECO:0000256" key="21">
    <source>
        <dbReference type="ARBA" id="ARBA00023242"/>
    </source>
</evidence>
<evidence type="ECO:0000256" key="4">
    <source>
        <dbReference type="ARBA" id="ARBA00004496"/>
    </source>
</evidence>
<dbReference type="EMBL" id="JAACJO010000007">
    <property type="protein sequence ID" value="KAF5355991.1"/>
    <property type="molecule type" value="Genomic_DNA"/>
</dbReference>
<evidence type="ECO:0000256" key="9">
    <source>
        <dbReference type="ARBA" id="ARBA00018632"/>
    </source>
</evidence>
<dbReference type="InterPro" id="IPR039949">
    <property type="entry name" value="NAA40"/>
</dbReference>
<evidence type="ECO:0000256" key="24">
    <source>
        <dbReference type="ARBA" id="ARBA00031387"/>
    </source>
</evidence>
<dbReference type="OrthoDB" id="424551at2759"/>
<evidence type="ECO:0000256" key="26">
    <source>
        <dbReference type="ARBA" id="ARBA00047821"/>
    </source>
</evidence>
<evidence type="ECO:0000256" key="5">
    <source>
        <dbReference type="ARBA" id="ARBA00008870"/>
    </source>
</evidence>
<keyword evidence="17" id="KW-0249">Electron transport</keyword>
<evidence type="ECO:0000256" key="8">
    <source>
        <dbReference type="ARBA" id="ARBA00015043"/>
    </source>
</evidence>
<keyword evidence="14 28" id="KW-0812">Transmembrane</keyword>
<evidence type="ECO:0000256" key="17">
    <source>
        <dbReference type="ARBA" id="ARBA00022982"/>
    </source>
</evidence>
<dbReference type="PANTHER" id="PTHR20531:SF1">
    <property type="entry name" value="N-ALPHA-ACETYLTRANSFERASE 40"/>
    <property type="match status" value="1"/>
</dbReference>
<gene>
    <name evidence="30" type="ORF">D9756_003820</name>
</gene>
<evidence type="ECO:0000256" key="1">
    <source>
        <dbReference type="ARBA" id="ARBA00003195"/>
    </source>
</evidence>
<proteinExistence type="inferred from homology"/>
<organism evidence="30 31">
    <name type="scientific">Leucocoprinus leucothites</name>
    <dbReference type="NCBI Taxonomy" id="201217"/>
    <lineage>
        <taxon>Eukaryota</taxon>
        <taxon>Fungi</taxon>
        <taxon>Dikarya</taxon>
        <taxon>Basidiomycota</taxon>
        <taxon>Agaricomycotina</taxon>
        <taxon>Agaricomycetes</taxon>
        <taxon>Agaricomycetidae</taxon>
        <taxon>Agaricales</taxon>
        <taxon>Agaricineae</taxon>
        <taxon>Agaricaceae</taxon>
        <taxon>Leucocoprinus</taxon>
    </lineage>
</organism>
<dbReference type="GO" id="GO:0005743">
    <property type="term" value="C:mitochondrial inner membrane"/>
    <property type="evidence" value="ECO:0007669"/>
    <property type="project" value="UniProtKB-SubCell"/>
</dbReference>
<comment type="catalytic activity">
    <reaction evidence="27">
        <text>N-terminal L-seryl-[histone H4] + acetyl-CoA = N-terminal N(alpha)-acetyl-L-seryl-[histone H4] + CoA + H(+)</text>
        <dbReference type="Rhea" id="RHEA:50596"/>
        <dbReference type="Rhea" id="RHEA-COMP:12740"/>
        <dbReference type="Rhea" id="RHEA-COMP:12743"/>
        <dbReference type="ChEBI" id="CHEBI:15378"/>
        <dbReference type="ChEBI" id="CHEBI:57287"/>
        <dbReference type="ChEBI" id="CHEBI:57288"/>
        <dbReference type="ChEBI" id="CHEBI:64738"/>
        <dbReference type="ChEBI" id="CHEBI:83690"/>
        <dbReference type="EC" id="2.3.1.257"/>
    </reaction>
</comment>
<comment type="similarity">
    <text evidence="5">Belongs to the acetyltransferase family. NAA40 subfamily.</text>
</comment>
<evidence type="ECO:0000256" key="25">
    <source>
        <dbReference type="ARBA" id="ARBA00046528"/>
    </source>
</evidence>
<evidence type="ECO:0000256" key="14">
    <source>
        <dbReference type="ARBA" id="ARBA00022692"/>
    </source>
</evidence>
<keyword evidence="20 28" id="KW-0472">Membrane</keyword>
<evidence type="ECO:0000256" key="28">
    <source>
        <dbReference type="SAM" id="Phobius"/>
    </source>
</evidence>
<evidence type="ECO:0000256" key="19">
    <source>
        <dbReference type="ARBA" id="ARBA00023128"/>
    </source>
</evidence>
<feature type="transmembrane region" description="Helical" evidence="28">
    <location>
        <begin position="303"/>
        <end position="321"/>
    </location>
</feature>
<protein>
    <recommendedName>
        <fullName evidence="8">N-alpha-acetyltransferase 40</fullName>
        <ecNumber evidence="7">2.3.1.257</ecNumber>
    </recommendedName>
    <alternativeName>
        <fullName evidence="24">Complex I-ESSS</fullName>
    </alternativeName>
    <alternativeName>
        <fullName evidence="9">NADH dehydrogenase [ubiquinone] 1 beta subcomplex subunit 11, mitochondrial</fullName>
    </alternativeName>
    <alternativeName>
        <fullName evidence="23">NADH-ubiquinone oxidoreductase ESSS subunit</fullName>
    </alternativeName>
</protein>
<evidence type="ECO:0000256" key="12">
    <source>
        <dbReference type="ARBA" id="ARBA00022660"/>
    </source>
</evidence>
<evidence type="ECO:0000256" key="27">
    <source>
        <dbReference type="ARBA" id="ARBA00049524"/>
    </source>
</evidence>
<dbReference type="Proteomes" id="UP000559027">
    <property type="component" value="Unassembled WGS sequence"/>
</dbReference>
<dbReference type="InterPro" id="IPR000182">
    <property type="entry name" value="GNAT_dom"/>
</dbReference>
<keyword evidence="12" id="KW-0679">Respiratory chain</keyword>
<dbReference type="AlphaFoldDB" id="A0A8H5G0G4"/>
<reference evidence="30 31" key="1">
    <citation type="journal article" date="2020" name="ISME J.">
        <title>Uncovering the hidden diversity of litter-decomposition mechanisms in mushroom-forming fungi.</title>
        <authorList>
            <person name="Floudas D."/>
            <person name="Bentzer J."/>
            <person name="Ahren D."/>
            <person name="Johansson T."/>
            <person name="Persson P."/>
            <person name="Tunlid A."/>
        </authorList>
    </citation>
    <scope>NUCLEOTIDE SEQUENCE [LARGE SCALE GENOMIC DNA]</scope>
    <source>
        <strain evidence="30 31">CBS 146.42</strain>
    </source>
</reference>
<keyword evidence="19" id="KW-0496">Mitochondrion</keyword>
<keyword evidence="13" id="KW-0808">Transferase</keyword>
<evidence type="ECO:0000313" key="30">
    <source>
        <dbReference type="EMBL" id="KAF5355991.1"/>
    </source>
</evidence>
<feature type="domain" description="N-acetyltransferase" evidence="29">
    <location>
        <begin position="46"/>
        <end position="197"/>
    </location>
</feature>
<dbReference type="InterPro" id="IPR019329">
    <property type="entry name" value="NADH_UbQ_OxRdtase_ESSS_su"/>
</dbReference>
<dbReference type="GO" id="GO:0043998">
    <property type="term" value="F:histone H2A acetyltransferase activity"/>
    <property type="evidence" value="ECO:0007669"/>
    <property type="project" value="InterPro"/>
</dbReference>
<evidence type="ECO:0000256" key="7">
    <source>
        <dbReference type="ARBA" id="ARBA00012950"/>
    </source>
</evidence>
<dbReference type="GO" id="GO:0005634">
    <property type="term" value="C:nucleus"/>
    <property type="evidence" value="ECO:0007669"/>
    <property type="project" value="UniProtKB-SubCell"/>
</dbReference>
<evidence type="ECO:0000256" key="10">
    <source>
        <dbReference type="ARBA" id="ARBA00022448"/>
    </source>
</evidence>
<keyword evidence="21" id="KW-0539">Nucleus</keyword>
<keyword evidence="11" id="KW-0963">Cytoplasm</keyword>
<dbReference type="EC" id="2.3.1.257" evidence="7"/>
<evidence type="ECO:0000256" key="13">
    <source>
        <dbReference type="ARBA" id="ARBA00022679"/>
    </source>
</evidence>
<name>A0A8H5G0G4_9AGAR</name>
<keyword evidence="31" id="KW-1185">Reference proteome</keyword>
<evidence type="ECO:0000313" key="31">
    <source>
        <dbReference type="Proteomes" id="UP000559027"/>
    </source>
</evidence>
<evidence type="ECO:0000256" key="20">
    <source>
        <dbReference type="ARBA" id="ARBA00023136"/>
    </source>
</evidence>
<evidence type="ECO:0000256" key="6">
    <source>
        <dbReference type="ARBA" id="ARBA00008915"/>
    </source>
</evidence>
<evidence type="ECO:0000256" key="11">
    <source>
        <dbReference type="ARBA" id="ARBA00022490"/>
    </source>
</evidence>
<comment type="caution">
    <text evidence="30">The sequence shown here is derived from an EMBL/GenBank/DDBJ whole genome shotgun (WGS) entry which is preliminary data.</text>
</comment>
<comment type="catalytic activity">
    <reaction evidence="26">
        <text>N-terminal L-seryl-[histone H2A] + acetyl-CoA = N-terminal N(alpha)-acetyl-L-seryl-[histone H2A] + CoA + H(+)</text>
        <dbReference type="Rhea" id="RHEA:50600"/>
        <dbReference type="Rhea" id="RHEA-COMP:12742"/>
        <dbReference type="Rhea" id="RHEA-COMP:12744"/>
        <dbReference type="ChEBI" id="CHEBI:15378"/>
        <dbReference type="ChEBI" id="CHEBI:57287"/>
        <dbReference type="ChEBI" id="CHEBI:57288"/>
        <dbReference type="ChEBI" id="CHEBI:64738"/>
        <dbReference type="ChEBI" id="CHEBI:83690"/>
        <dbReference type="EC" id="2.3.1.257"/>
    </reaction>
</comment>
<evidence type="ECO:0000256" key="15">
    <source>
        <dbReference type="ARBA" id="ARBA00022792"/>
    </source>
</evidence>
<keyword evidence="10" id="KW-0813">Transport</keyword>
<keyword evidence="15" id="KW-0999">Mitochondrion inner membrane</keyword>
<evidence type="ECO:0000256" key="23">
    <source>
        <dbReference type="ARBA" id="ARBA00030753"/>
    </source>
</evidence>
<accession>A0A8H5G0G4</accession>
<evidence type="ECO:0000256" key="22">
    <source>
        <dbReference type="ARBA" id="ARBA00023315"/>
    </source>
</evidence>
<sequence length="357" mass="40667">MSRKTGRVRRAVNASSSEILACLGEDPPIPSICVLHASELEEKEKVAIWTLFEENMRELYSDSSFGWKPTKRKKEIFHDLSRFLLIHNSEKTKLLAFCMFRFENEEGETIVYCYDIQISSQHHRTGMGRKLIDILCTIGRAFEMEKIVLTVLKANTNAVAFYSACSFEVDPNSPSVYLPEDDPSRNSHDYEIIPEINIVKDFVEHRAESGSALSKRLCVYLYVVAWQKLLTSGIPSIELVAVLSAEIMLSTTLRSVRPCACRIPGRRFASHGAPQFNEPSGYLFGEKPLPPGQKRVKEDWENIWYWGMFGSMAFAAVMLYYKPDTSIQTWALEEAKNRMEARGEKYKYEPSPPSSSS</sequence>
<evidence type="ECO:0000256" key="3">
    <source>
        <dbReference type="ARBA" id="ARBA00004434"/>
    </source>
</evidence>
<dbReference type="GO" id="GO:1990189">
    <property type="term" value="F:protein N-terminal-serine acetyltransferase activity"/>
    <property type="evidence" value="ECO:0007669"/>
    <property type="project" value="UniProtKB-EC"/>
</dbReference>
<evidence type="ECO:0000256" key="2">
    <source>
        <dbReference type="ARBA" id="ARBA00004123"/>
    </source>
</evidence>
<dbReference type="Pfam" id="PF00583">
    <property type="entry name" value="Acetyltransf_1"/>
    <property type="match status" value="1"/>
</dbReference>
<keyword evidence="18 28" id="KW-1133">Transmembrane helix</keyword>
<dbReference type="CDD" id="cd04301">
    <property type="entry name" value="NAT_SF"/>
    <property type="match status" value="1"/>
</dbReference>
<evidence type="ECO:0000259" key="29">
    <source>
        <dbReference type="PROSITE" id="PS51186"/>
    </source>
</evidence>
<dbReference type="InterPro" id="IPR016181">
    <property type="entry name" value="Acyl_CoA_acyltransferase"/>
</dbReference>
<dbReference type="Gene3D" id="3.40.630.30">
    <property type="match status" value="1"/>
</dbReference>
<comment type="function">
    <text evidence="1">Accessory subunit of the mitochondrial membrane respiratory chain NADH dehydrogenase (Complex I), that is believed not to be involved in catalysis. Complex I functions in the transfer of electrons from NADH to the respiratory chain. The immediate electron acceptor for the enzyme is believed to be ubiquinone.</text>
</comment>
<dbReference type="GO" id="GO:0010485">
    <property type="term" value="F:histone H4 acetyltransferase activity"/>
    <property type="evidence" value="ECO:0007669"/>
    <property type="project" value="InterPro"/>
</dbReference>
<comment type="subunit">
    <text evidence="25">Complex I is composed of 45 different subunits. Interacts with BCAP31.</text>
</comment>
<dbReference type="PROSITE" id="PS51186">
    <property type="entry name" value="GNAT"/>
    <property type="match status" value="1"/>
</dbReference>
<dbReference type="SUPFAM" id="SSF55729">
    <property type="entry name" value="Acyl-CoA N-acyltransferases (Nat)"/>
    <property type="match status" value="1"/>
</dbReference>
<dbReference type="PANTHER" id="PTHR20531">
    <property type="entry name" value="N-ALPHA-ACETYLTRANSFERASE 40"/>
    <property type="match status" value="1"/>
</dbReference>
<dbReference type="Pfam" id="PF10183">
    <property type="entry name" value="ESSS"/>
    <property type="match status" value="1"/>
</dbReference>
<keyword evidence="16" id="KW-0809">Transit peptide</keyword>
<evidence type="ECO:0000256" key="16">
    <source>
        <dbReference type="ARBA" id="ARBA00022946"/>
    </source>
</evidence>
<keyword evidence="22" id="KW-0012">Acyltransferase</keyword>
<comment type="subcellular location">
    <subcellularLocation>
        <location evidence="4">Cytoplasm</location>
    </subcellularLocation>
    <subcellularLocation>
        <location evidence="3">Mitochondrion inner membrane</location>
        <topology evidence="3">Single-pass membrane protein</topology>
    </subcellularLocation>
    <subcellularLocation>
        <location evidence="2">Nucleus</location>
    </subcellularLocation>
</comment>
<comment type="similarity">
    <text evidence="6">Belongs to the complex I NDUFB11 subunit family.</text>
</comment>